<name>A0ACB6ZNT4_THEGA</name>
<evidence type="ECO:0000313" key="2">
    <source>
        <dbReference type="Proteomes" id="UP000886501"/>
    </source>
</evidence>
<reference evidence="1" key="2">
    <citation type="journal article" date="2020" name="Nat. Commun.">
        <title>Large-scale genome sequencing of mycorrhizal fungi provides insights into the early evolution of symbiotic traits.</title>
        <authorList>
            <person name="Miyauchi S."/>
            <person name="Kiss E."/>
            <person name="Kuo A."/>
            <person name="Drula E."/>
            <person name="Kohler A."/>
            <person name="Sanchez-Garcia M."/>
            <person name="Morin E."/>
            <person name="Andreopoulos B."/>
            <person name="Barry K.W."/>
            <person name="Bonito G."/>
            <person name="Buee M."/>
            <person name="Carver A."/>
            <person name="Chen C."/>
            <person name="Cichocki N."/>
            <person name="Clum A."/>
            <person name="Culley D."/>
            <person name="Crous P.W."/>
            <person name="Fauchery L."/>
            <person name="Girlanda M."/>
            <person name="Hayes R.D."/>
            <person name="Keri Z."/>
            <person name="LaButti K."/>
            <person name="Lipzen A."/>
            <person name="Lombard V."/>
            <person name="Magnuson J."/>
            <person name="Maillard F."/>
            <person name="Murat C."/>
            <person name="Nolan M."/>
            <person name="Ohm R.A."/>
            <person name="Pangilinan J."/>
            <person name="Pereira M.F."/>
            <person name="Perotto S."/>
            <person name="Peter M."/>
            <person name="Pfister S."/>
            <person name="Riley R."/>
            <person name="Sitrit Y."/>
            <person name="Stielow J.B."/>
            <person name="Szollosi G."/>
            <person name="Zifcakova L."/>
            <person name="Stursova M."/>
            <person name="Spatafora J.W."/>
            <person name="Tedersoo L."/>
            <person name="Vaario L.M."/>
            <person name="Yamada A."/>
            <person name="Yan M."/>
            <person name="Wang P."/>
            <person name="Xu J."/>
            <person name="Bruns T."/>
            <person name="Baldrian P."/>
            <person name="Vilgalys R."/>
            <person name="Dunand C."/>
            <person name="Henrissat B."/>
            <person name="Grigoriev I.V."/>
            <person name="Hibbett D."/>
            <person name="Nagy L.G."/>
            <person name="Martin F.M."/>
        </authorList>
    </citation>
    <scope>NUCLEOTIDE SEQUENCE</scope>
    <source>
        <strain evidence="1">P2</strain>
    </source>
</reference>
<sequence length="487" mass="55033">MPPLLLVATSCLRLQKRDLVTRIEQQIAHLETRSPESQSNSELPSAPKHTLARILVDPGSVVTATDIFPTSTPRLPHLHPSRTTGSLSLEDAVKRIDEIAEELANGTSKSKWETTIELRRLCGHHFTFPASYKLVGVVKEGDCAQHNSRVAEIWKGRYDGEVVALKVLRVPRDEPGIRGAESWFCKEVVLMKQVNHDNIVPRYGVSTTVSRFCLVSPWYENGNVMDYIRREPNINRLGLATVNGLLFLHKNQLVHGSLRPSHILIDDNGTARLAISGRKSTIAVPGVVDGDGDGDGYGYRDISNRYSALEIMWPRGYGMVDIVMTKESDVYGMASVIYEAGFHHPPHYNDNSYEIPAKVRAGETPERPSDRIDDPTWELLEECWKLDPMERPPTDTVYNTLLKLSSHPRVIHTPHPGGRWVTGELPQKLEFQFQNIKISSNKSNRQQFSVRLKYGYRKHATALTKPVDDSGEYTWFAFRPSRCHYLH</sequence>
<organism evidence="1 2">
    <name type="scientific">Thelephora ganbajun</name>
    <name type="common">Ganba fungus</name>
    <dbReference type="NCBI Taxonomy" id="370292"/>
    <lineage>
        <taxon>Eukaryota</taxon>
        <taxon>Fungi</taxon>
        <taxon>Dikarya</taxon>
        <taxon>Basidiomycota</taxon>
        <taxon>Agaricomycotina</taxon>
        <taxon>Agaricomycetes</taxon>
        <taxon>Thelephorales</taxon>
        <taxon>Thelephoraceae</taxon>
        <taxon>Thelephora</taxon>
    </lineage>
</organism>
<protein>
    <submittedName>
        <fullName evidence="1">Kinase-like protein</fullName>
    </submittedName>
</protein>
<dbReference type="EMBL" id="MU117978">
    <property type="protein sequence ID" value="KAF9651086.1"/>
    <property type="molecule type" value="Genomic_DNA"/>
</dbReference>
<gene>
    <name evidence="1" type="ORF">BDM02DRAFT_3213147</name>
</gene>
<proteinExistence type="predicted"/>
<evidence type="ECO:0000313" key="1">
    <source>
        <dbReference type="EMBL" id="KAF9651086.1"/>
    </source>
</evidence>
<accession>A0ACB6ZNT4</accession>
<keyword evidence="2" id="KW-1185">Reference proteome</keyword>
<reference evidence="1" key="1">
    <citation type="submission" date="2019-10" db="EMBL/GenBank/DDBJ databases">
        <authorList>
            <consortium name="DOE Joint Genome Institute"/>
            <person name="Kuo A."/>
            <person name="Miyauchi S."/>
            <person name="Kiss E."/>
            <person name="Drula E."/>
            <person name="Kohler A."/>
            <person name="Sanchez-Garcia M."/>
            <person name="Andreopoulos B."/>
            <person name="Barry K.W."/>
            <person name="Bonito G."/>
            <person name="Buee M."/>
            <person name="Carver A."/>
            <person name="Chen C."/>
            <person name="Cichocki N."/>
            <person name="Clum A."/>
            <person name="Culley D."/>
            <person name="Crous P.W."/>
            <person name="Fauchery L."/>
            <person name="Girlanda M."/>
            <person name="Hayes R."/>
            <person name="Keri Z."/>
            <person name="Labutti K."/>
            <person name="Lipzen A."/>
            <person name="Lombard V."/>
            <person name="Magnuson J."/>
            <person name="Maillard F."/>
            <person name="Morin E."/>
            <person name="Murat C."/>
            <person name="Nolan M."/>
            <person name="Ohm R."/>
            <person name="Pangilinan J."/>
            <person name="Pereira M."/>
            <person name="Perotto S."/>
            <person name="Peter M."/>
            <person name="Riley R."/>
            <person name="Sitrit Y."/>
            <person name="Stielow B."/>
            <person name="Szollosi G."/>
            <person name="Zifcakova L."/>
            <person name="Stursova M."/>
            <person name="Spatafora J.W."/>
            <person name="Tedersoo L."/>
            <person name="Vaario L.-M."/>
            <person name="Yamada A."/>
            <person name="Yan M."/>
            <person name="Wang P."/>
            <person name="Xu J."/>
            <person name="Bruns T."/>
            <person name="Baldrian P."/>
            <person name="Vilgalys R."/>
            <person name="Henrissat B."/>
            <person name="Grigoriev I.V."/>
            <person name="Hibbett D."/>
            <person name="Nagy L.G."/>
            <person name="Martin F.M."/>
        </authorList>
    </citation>
    <scope>NUCLEOTIDE SEQUENCE</scope>
    <source>
        <strain evidence="1">P2</strain>
    </source>
</reference>
<comment type="caution">
    <text evidence="1">The sequence shown here is derived from an EMBL/GenBank/DDBJ whole genome shotgun (WGS) entry which is preliminary data.</text>
</comment>
<dbReference type="Proteomes" id="UP000886501">
    <property type="component" value="Unassembled WGS sequence"/>
</dbReference>